<feature type="non-terminal residue" evidence="1">
    <location>
        <position position="1"/>
    </location>
</feature>
<protein>
    <submittedName>
        <fullName evidence="1">Uncharacterized protein</fullName>
    </submittedName>
</protein>
<sequence length="147" mass="16985">MQNKGGDALSKMHEDVEFNTMVHYPDWVLEEAHRDERLKEIIDALQQGRVIKNGVLVGDIYPIPLGFSVVARVSLFPLRRTLKFLQDYSVISVEDKYLAKSLGGLLQPLNIPEKVWEEISTEFFLGQRFHDHLEKQEVEIPEENRAP</sequence>
<organism evidence="1 2">
    <name type="scientific">Mucuna pruriens</name>
    <name type="common">Velvet bean</name>
    <name type="synonym">Dolichos pruriens</name>
    <dbReference type="NCBI Taxonomy" id="157652"/>
    <lineage>
        <taxon>Eukaryota</taxon>
        <taxon>Viridiplantae</taxon>
        <taxon>Streptophyta</taxon>
        <taxon>Embryophyta</taxon>
        <taxon>Tracheophyta</taxon>
        <taxon>Spermatophyta</taxon>
        <taxon>Magnoliopsida</taxon>
        <taxon>eudicotyledons</taxon>
        <taxon>Gunneridae</taxon>
        <taxon>Pentapetalae</taxon>
        <taxon>rosids</taxon>
        <taxon>fabids</taxon>
        <taxon>Fabales</taxon>
        <taxon>Fabaceae</taxon>
        <taxon>Papilionoideae</taxon>
        <taxon>50 kb inversion clade</taxon>
        <taxon>NPAAA clade</taxon>
        <taxon>indigoferoid/millettioid clade</taxon>
        <taxon>Phaseoleae</taxon>
        <taxon>Mucuna</taxon>
    </lineage>
</organism>
<proteinExistence type="predicted"/>
<dbReference type="Proteomes" id="UP000257109">
    <property type="component" value="Unassembled WGS sequence"/>
</dbReference>
<dbReference type="EMBL" id="QJKJ01002620">
    <property type="protein sequence ID" value="RDY02006.1"/>
    <property type="molecule type" value="Genomic_DNA"/>
</dbReference>
<evidence type="ECO:0000313" key="1">
    <source>
        <dbReference type="EMBL" id="RDY02006.1"/>
    </source>
</evidence>
<evidence type="ECO:0000313" key="2">
    <source>
        <dbReference type="Proteomes" id="UP000257109"/>
    </source>
</evidence>
<name>A0A371HGU0_MUCPR</name>
<gene>
    <name evidence="1" type="ORF">CR513_14594</name>
</gene>
<keyword evidence="2" id="KW-1185">Reference proteome</keyword>
<accession>A0A371HGU0</accession>
<dbReference type="AlphaFoldDB" id="A0A371HGU0"/>
<comment type="caution">
    <text evidence="1">The sequence shown here is derived from an EMBL/GenBank/DDBJ whole genome shotgun (WGS) entry which is preliminary data.</text>
</comment>
<reference evidence="1" key="1">
    <citation type="submission" date="2018-05" db="EMBL/GenBank/DDBJ databases">
        <title>Draft genome of Mucuna pruriens seed.</title>
        <authorList>
            <person name="Nnadi N.E."/>
            <person name="Vos R."/>
            <person name="Hasami M.H."/>
            <person name="Devisetty U.K."/>
            <person name="Aguiy J.C."/>
        </authorList>
    </citation>
    <scope>NUCLEOTIDE SEQUENCE [LARGE SCALE GENOMIC DNA]</scope>
    <source>
        <strain evidence="1">JCA_2017</strain>
    </source>
</reference>